<organism evidence="3 4">
    <name type="scientific">Hypholoma sublateritium (strain FD-334 SS-4)</name>
    <dbReference type="NCBI Taxonomy" id="945553"/>
    <lineage>
        <taxon>Eukaryota</taxon>
        <taxon>Fungi</taxon>
        <taxon>Dikarya</taxon>
        <taxon>Basidiomycota</taxon>
        <taxon>Agaricomycotina</taxon>
        <taxon>Agaricomycetes</taxon>
        <taxon>Agaricomycetidae</taxon>
        <taxon>Agaricales</taxon>
        <taxon>Agaricineae</taxon>
        <taxon>Strophariaceae</taxon>
        <taxon>Hypholoma</taxon>
    </lineage>
</organism>
<name>A0A0D2KMI8_HYPSF</name>
<feature type="region of interest" description="Disordered" evidence="2">
    <location>
        <begin position="354"/>
        <end position="448"/>
    </location>
</feature>
<evidence type="ECO:0000256" key="1">
    <source>
        <dbReference type="SAM" id="Coils"/>
    </source>
</evidence>
<feature type="coiled-coil region" evidence="1">
    <location>
        <begin position="300"/>
        <end position="348"/>
    </location>
</feature>
<feature type="region of interest" description="Disordered" evidence="2">
    <location>
        <begin position="253"/>
        <end position="274"/>
    </location>
</feature>
<proteinExistence type="predicted"/>
<feature type="compositionally biased region" description="Pro residues" evidence="2">
    <location>
        <begin position="253"/>
        <end position="271"/>
    </location>
</feature>
<dbReference type="Proteomes" id="UP000054270">
    <property type="component" value="Unassembled WGS sequence"/>
</dbReference>
<sequence>MVSSSTSHPWPVPDVSIPDPLGANHLPITPLPSLKFHPIGLLHLRRHLGLHAHLPGFFQQHQKSFQASDLAWFAAGLHRDGQHFQVAHDQFHPEYMDLHRVCGNDRTKRMHQKQLLQDVQDLMFDLATLLDRAGGGTTLILHAKPTIVPGSPRQPQYMKAEVYFPPAFIAQHPNVRPALLRIAQDFIVNIGVETVEDWNNRARNCLGWNFVSTHPVPPANAPMLDVPAPELGTARYLFRGQPVISTLAAAPPAPALPSAPPPAPAPPPPTPAIFATQQSQASTDYFFEEYDGEVMAGLAYQEYQEHISTLSSEVNSLTHQVEILASQVSALELERQEARSRISMLERMLQFESLPAAPSATPPSNRSLGKSPRKPVPRTPATPPVSQTGSPFVHLDTPTSPFVTLRSERQHPSSRFHTPEPNSPSGSSRRTAQSAKVTSPPPQAATRAVSDINSPGPLSMSAFVLEHILKSHGISNLKEQVILILKYVSVKSDKFSVELASAGVPKDVVLEIVNPKNAFVAMQAPEKQSMHLLKFWNTCKEEYESLDEQEREAMIQEFKQSQQATTNILRPCPRARIQEVSDTVRNIELLSVCLAADHEFYGFIIAVVVGWTAGKSRALIVGGSNQDNLRRNLPLKPPASKCIDSFMHGTKIYDESLTDDSQDMWAFRRRYGCQLYHSRHKQIAIAGATQASSPATYNGWNLEVRVRGGVERYTRCAAEPFFAVTYRLEAWGELEIFLGAYYREALAYIDLDLFSEERHLPPGDRDRRYA</sequence>
<evidence type="ECO:0000313" key="3">
    <source>
        <dbReference type="EMBL" id="KJA15807.1"/>
    </source>
</evidence>
<dbReference type="EMBL" id="KN817634">
    <property type="protein sequence ID" value="KJA15807.1"/>
    <property type="molecule type" value="Genomic_DNA"/>
</dbReference>
<feature type="compositionally biased region" description="Low complexity" evidence="2">
    <location>
        <begin position="354"/>
        <end position="364"/>
    </location>
</feature>
<gene>
    <name evidence="3" type="ORF">HYPSUDRAFT_58596</name>
</gene>
<keyword evidence="1" id="KW-0175">Coiled coil</keyword>
<accession>A0A0D2KMI8</accession>
<protein>
    <submittedName>
        <fullName evidence="3">Uncharacterized protein</fullName>
    </submittedName>
</protein>
<dbReference type="STRING" id="945553.A0A0D2KMI8"/>
<dbReference type="AlphaFoldDB" id="A0A0D2KMI8"/>
<evidence type="ECO:0000256" key="2">
    <source>
        <dbReference type="SAM" id="MobiDB-lite"/>
    </source>
</evidence>
<evidence type="ECO:0000313" key="4">
    <source>
        <dbReference type="Proteomes" id="UP000054270"/>
    </source>
</evidence>
<reference evidence="4" key="1">
    <citation type="submission" date="2014-04" db="EMBL/GenBank/DDBJ databases">
        <title>Evolutionary Origins and Diversification of the Mycorrhizal Mutualists.</title>
        <authorList>
            <consortium name="DOE Joint Genome Institute"/>
            <consortium name="Mycorrhizal Genomics Consortium"/>
            <person name="Kohler A."/>
            <person name="Kuo A."/>
            <person name="Nagy L.G."/>
            <person name="Floudas D."/>
            <person name="Copeland A."/>
            <person name="Barry K.W."/>
            <person name="Cichocki N."/>
            <person name="Veneault-Fourrey C."/>
            <person name="LaButti K."/>
            <person name="Lindquist E.A."/>
            <person name="Lipzen A."/>
            <person name="Lundell T."/>
            <person name="Morin E."/>
            <person name="Murat C."/>
            <person name="Riley R."/>
            <person name="Ohm R."/>
            <person name="Sun H."/>
            <person name="Tunlid A."/>
            <person name="Henrissat B."/>
            <person name="Grigoriev I.V."/>
            <person name="Hibbett D.S."/>
            <person name="Martin F."/>
        </authorList>
    </citation>
    <scope>NUCLEOTIDE SEQUENCE [LARGE SCALE GENOMIC DNA]</scope>
    <source>
        <strain evidence="4">FD-334 SS-4</strain>
    </source>
</reference>
<dbReference type="OrthoDB" id="2690792at2759"/>
<feature type="compositionally biased region" description="Polar residues" evidence="2">
    <location>
        <begin position="423"/>
        <end position="437"/>
    </location>
</feature>
<keyword evidence="4" id="KW-1185">Reference proteome</keyword>